<feature type="region of interest" description="Disordered" evidence="1">
    <location>
        <begin position="1"/>
        <end position="76"/>
    </location>
</feature>
<reference evidence="2 3" key="1">
    <citation type="journal article" date="2021" name="Elife">
        <title>Chloroplast acquisition without the gene transfer in kleptoplastic sea slugs, Plakobranchus ocellatus.</title>
        <authorList>
            <person name="Maeda T."/>
            <person name="Takahashi S."/>
            <person name="Yoshida T."/>
            <person name="Shimamura S."/>
            <person name="Takaki Y."/>
            <person name="Nagai Y."/>
            <person name="Toyoda A."/>
            <person name="Suzuki Y."/>
            <person name="Arimoto A."/>
            <person name="Ishii H."/>
            <person name="Satoh N."/>
            <person name="Nishiyama T."/>
            <person name="Hasebe M."/>
            <person name="Maruyama T."/>
            <person name="Minagawa J."/>
            <person name="Obokata J."/>
            <person name="Shigenobu S."/>
        </authorList>
    </citation>
    <scope>NUCLEOTIDE SEQUENCE [LARGE SCALE GENOMIC DNA]</scope>
</reference>
<gene>
    <name evidence="2" type="ORF">ElyMa_000069400</name>
</gene>
<keyword evidence="2" id="KW-0687">Ribonucleoprotein</keyword>
<dbReference type="AlphaFoldDB" id="A0AAV4EG73"/>
<evidence type="ECO:0000256" key="1">
    <source>
        <dbReference type="SAM" id="MobiDB-lite"/>
    </source>
</evidence>
<dbReference type="EMBL" id="BMAT01000125">
    <property type="protein sequence ID" value="GFR60052.1"/>
    <property type="molecule type" value="Genomic_DNA"/>
</dbReference>
<keyword evidence="3" id="KW-1185">Reference proteome</keyword>
<name>A0AAV4EG73_9GAST</name>
<dbReference type="GO" id="GO:1990904">
    <property type="term" value="C:ribonucleoprotein complex"/>
    <property type="evidence" value="ECO:0007669"/>
    <property type="project" value="UniProtKB-KW"/>
</dbReference>
<comment type="caution">
    <text evidence="2">The sequence shown here is derived from an EMBL/GenBank/DDBJ whole genome shotgun (WGS) entry which is preliminary data.</text>
</comment>
<dbReference type="Proteomes" id="UP000762676">
    <property type="component" value="Unassembled WGS sequence"/>
</dbReference>
<organism evidence="2 3">
    <name type="scientific">Elysia marginata</name>
    <dbReference type="NCBI Taxonomy" id="1093978"/>
    <lineage>
        <taxon>Eukaryota</taxon>
        <taxon>Metazoa</taxon>
        <taxon>Spiralia</taxon>
        <taxon>Lophotrochozoa</taxon>
        <taxon>Mollusca</taxon>
        <taxon>Gastropoda</taxon>
        <taxon>Heterobranchia</taxon>
        <taxon>Euthyneura</taxon>
        <taxon>Panpulmonata</taxon>
        <taxon>Sacoglossa</taxon>
        <taxon>Placobranchoidea</taxon>
        <taxon>Plakobranchidae</taxon>
        <taxon>Elysia</taxon>
    </lineage>
</organism>
<protein>
    <submittedName>
        <fullName evidence="2">Heterogeneous nuclear ribonucleoprotein R</fullName>
    </submittedName>
</protein>
<feature type="compositionally biased region" description="Polar residues" evidence="1">
    <location>
        <begin position="61"/>
        <end position="74"/>
    </location>
</feature>
<sequence length="105" mass="10932">MRGAATRGRGAGPAWGVSRGGRGASNGSSPVAGTSPVAARGGKRKAGSESETSGSKRRNTTDNWGSQPIAQQPLKQEIKQELYGALSYGGNDDAWYEDSYGQNWG</sequence>
<feature type="compositionally biased region" description="Gly residues" evidence="1">
    <location>
        <begin position="9"/>
        <end position="24"/>
    </location>
</feature>
<evidence type="ECO:0000313" key="2">
    <source>
        <dbReference type="EMBL" id="GFR60052.1"/>
    </source>
</evidence>
<accession>A0AAV4EG73</accession>
<proteinExistence type="predicted"/>
<evidence type="ECO:0000313" key="3">
    <source>
        <dbReference type="Proteomes" id="UP000762676"/>
    </source>
</evidence>